<sequence>MPTDFDLTTSELRAVADYALAAARSVARLLDGDDPRPRAALDAAAQFIDGAPRSKVQRTAALDAHRAAKGADSESAACAAHAAGDACAAAYLHPLAQATQVGHILRASAYGRGRDRTRRRRSRRGRPRDPCRGAAHARGGARRAAPLPAPTDRTHPRRTAHDNARRAGTRRRLTRDRSPT</sequence>
<evidence type="ECO:0000313" key="3">
    <source>
        <dbReference type="EMBL" id="WYY08586.1"/>
    </source>
</evidence>
<feature type="region of interest" description="Disordered" evidence="1">
    <location>
        <begin position="109"/>
        <end position="180"/>
    </location>
</feature>
<dbReference type="GO" id="GO:0004527">
    <property type="term" value="F:exonuclease activity"/>
    <property type="evidence" value="ECO:0007669"/>
    <property type="project" value="UniProtKB-KW"/>
</dbReference>
<dbReference type="Pfam" id="PF21805">
    <property type="entry name" value="Imm5_like"/>
    <property type="match status" value="1"/>
</dbReference>
<gene>
    <name evidence="3" type="ORF">RVF87_05825</name>
</gene>
<dbReference type="Proteomes" id="UP001479933">
    <property type="component" value="Chromosome"/>
</dbReference>
<name>A0ABZ2U580_9ACTN</name>
<accession>A0ABZ2U580</accession>
<dbReference type="RefSeq" id="WP_341264536.1">
    <property type="nucleotide sequence ID" value="NZ_CP136137.1"/>
</dbReference>
<keyword evidence="3" id="KW-0540">Nuclease</keyword>
<organism evidence="3 4">
    <name type="scientific">Gordonia hydrophobica</name>
    <dbReference type="NCBI Taxonomy" id="40516"/>
    <lineage>
        <taxon>Bacteria</taxon>
        <taxon>Bacillati</taxon>
        <taxon>Actinomycetota</taxon>
        <taxon>Actinomycetes</taxon>
        <taxon>Mycobacteriales</taxon>
        <taxon>Gordoniaceae</taxon>
        <taxon>Gordonia</taxon>
    </lineage>
</organism>
<dbReference type="EMBL" id="CP136137">
    <property type="protein sequence ID" value="WYY08586.1"/>
    <property type="molecule type" value="Genomic_DNA"/>
</dbReference>
<reference evidence="3 4" key="1">
    <citation type="journal article" date="2023" name="Virus Evol.">
        <title>Computational host range prediction-The good, the bad, and the ugly.</title>
        <authorList>
            <person name="Howell A.A."/>
            <person name="Versoza C.J."/>
            <person name="Pfeifer S.P."/>
        </authorList>
    </citation>
    <scope>NUCLEOTIDE SEQUENCE [LARGE SCALE GENOMIC DNA]</scope>
    <source>
        <strain evidence="3 4">1610/1b</strain>
    </source>
</reference>
<proteinExistence type="predicted"/>
<evidence type="ECO:0000256" key="1">
    <source>
        <dbReference type="SAM" id="MobiDB-lite"/>
    </source>
</evidence>
<feature type="compositionally biased region" description="Low complexity" evidence="1">
    <location>
        <begin position="132"/>
        <end position="146"/>
    </location>
</feature>
<feature type="domain" description="Imm-5-like" evidence="2">
    <location>
        <begin position="8"/>
        <end position="91"/>
    </location>
</feature>
<protein>
    <submittedName>
        <fullName evidence="3">Exonuclease SbcC</fullName>
    </submittedName>
</protein>
<dbReference type="InterPro" id="IPR048667">
    <property type="entry name" value="Imm5-like"/>
</dbReference>
<keyword evidence="4" id="KW-1185">Reference proteome</keyword>
<feature type="compositionally biased region" description="Basic residues" evidence="1">
    <location>
        <begin position="115"/>
        <end position="126"/>
    </location>
</feature>
<keyword evidence="3" id="KW-0378">Hydrolase</keyword>
<evidence type="ECO:0000259" key="2">
    <source>
        <dbReference type="Pfam" id="PF21805"/>
    </source>
</evidence>
<evidence type="ECO:0000313" key="4">
    <source>
        <dbReference type="Proteomes" id="UP001479933"/>
    </source>
</evidence>
<keyword evidence="3" id="KW-0269">Exonuclease</keyword>